<comment type="similarity">
    <text evidence="2">In the C-terminal section; belongs to the NAD synthetase family.</text>
</comment>
<gene>
    <name evidence="10" type="ORF">ENJ61_05370</name>
</gene>
<dbReference type="NCBIfam" id="NF010588">
    <property type="entry name" value="PRK13981.1"/>
    <property type="match status" value="1"/>
</dbReference>
<dbReference type="Pfam" id="PF00795">
    <property type="entry name" value="CN_hydrolase"/>
    <property type="match status" value="1"/>
</dbReference>
<comment type="pathway">
    <text evidence="1">Cofactor biosynthesis; NAD(+) biosynthesis; NAD(+) from deamido-NAD(+) (L-Gln route): step 1/1.</text>
</comment>
<name>A0A7C5QIH1_AQUAO</name>
<dbReference type="InterPro" id="IPR022310">
    <property type="entry name" value="NAD/GMP_synthase"/>
</dbReference>
<sequence>EDLLLRIDFLRDCRRTLEELRSKTRDSGAVLAVGAPFYEGDLFNSLILLYRGEVVGVYHKSRLPNYSVFDEKRYFREGKSPLLIEVNGYRIGFSICEDIWYPDGPERFTALSGARLIVNVNASPYHIGKHPFREGFVRARAEDNICFVAYVNLVGGQDELVFDGRSMVVDPLGEVVARAKAFEEDLLTVTLDLNLPARRRLLDLRWRTAGREIDPLPPLRRIELPPRSPVEPRVEGNPQGEEELYRALITGTRDYVVKNGFEKAVVGLSGGMDSSLTACVAVDALGAEKVTGLFMPSRFSARESFEDAKELAMNLGIEFHTVPIDQVFTSYLKELTPAFGELGFDVADENIQARIRANILFYVSNKFGHLVLSTSNKSESATGYTTIYGDMSGGFAPLKDVYKTTIYRLAAYRNTLQKVIPDRVFQKPPSAELRPGQTDQDTLPPYEILDPILKLYVEENLSPQEIVERGFDRGTVMKVVRMVKNAEYKRKQAPVGIKVTPRAFGKDWRMPVVNRYLPGS</sequence>
<dbReference type="Pfam" id="PF02540">
    <property type="entry name" value="NAD_synthase"/>
    <property type="match status" value="1"/>
</dbReference>
<dbReference type="PANTHER" id="PTHR23090">
    <property type="entry name" value="NH 3 /GLUTAMINE-DEPENDENT NAD + SYNTHETASE"/>
    <property type="match status" value="1"/>
</dbReference>
<evidence type="ECO:0000256" key="8">
    <source>
        <dbReference type="RuleBase" id="RU003811"/>
    </source>
</evidence>
<dbReference type="InterPro" id="IPR003694">
    <property type="entry name" value="NAD_synthase"/>
</dbReference>
<dbReference type="PIRSF" id="PIRSF006630">
    <property type="entry name" value="NADS_GAT"/>
    <property type="match status" value="1"/>
</dbReference>
<keyword evidence="6 8" id="KW-0067">ATP-binding</keyword>
<evidence type="ECO:0000313" key="10">
    <source>
        <dbReference type="EMBL" id="HHJ64322.1"/>
    </source>
</evidence>
<protein>
    <recommendedName>
        <fullName evidence="3">NAD(+) synthase (glutamine-hydrolyzing)</fullName>
        <ecNumber evidence="3">6.3.5.1</ecNumber>
    </recommendedName>
</protein>
<dbReference type="InterPro" id="IPR014445">
    <property type="entry name" value="Gln-dep_NAD_synthase"/>
</dbReference>
<keyword evidence="4 8" id="KW-0436">Ligase</keyword>
<evidence type="ECO:0000259" key="9">
    <source>
        <dbReference type="PROSITE" id="PS50263"/>
    </source>
</evidence>
<dbReference type="SUPFAM" id="SSF56317">
    <property type="entry name" value="Carbon-nitrogen hydrolase"/>
    <property type="match status" value="1"/>
</dbReference>
<dbReference type="InterPro" id="IPR003010">
    <property type="entry name" value="C-N_Hydrolase"/>
</dbReference>
<keyword evidence="7 8" id="KW-0520">NAD</keyword>
<evidence type="ECO:0000256" key="3">
    <source>
        <dbReference type="ARBA" id="ARBA00012743"/>
    </source>
</evidence>
<evidence type="ECO:0000256" key="1">
    <source>
        <dbReference type="ARBA" id="ARBA00005188"/>
    </source>
</evidence>
<dbReference type="SUPFAM" id="SSF52402">
    <property type="entry name" value="Adenine nucleotide alpha hydrolases-like"/>
    <property type="match status" value="1"/>
</dbReference>
<reference evidence="10" key="1">
    <citation type="journal article" date="2020" name="mSystems">
        <title>Genome- and Community-Level Interaction Insights into Carbon Utilization and Element Cycling Functions of Hydrothermarchaeota in Hydrothermal Sediment.</title>
        <authorList>
            <person name="Zhou Z."/>
            <person name="Liu Y."/>
            <person name="Xu W."/>
            <person name="Pan J."/>
            <person name="Luo Z.H."/>
            <person name="Li M."/>
        </authorList>
    </citation>
    <scope>NUCLEOTIDE SEQUENCE [LARGE SCALE GENOMIC DNA]</scope>
    <source>
        <strain evidence="10">HyVt-501</strain>
    </source>
</reference>
<dbReference type="EMBL" id="DRNB01000194">
    <property type="protein sequence ID" value="HHJ64322.1"/>
    <property type="molecule type" value="Genomic_DNA"/>
</dbReference>
<proteinExistence type="inferred from homology"/>
<evidence type="ECO:0000256" key="7">
    <source>
        <dbReference type="ARBA" id="ARBA00023027"/>
    </source>
</evidence>
<comment type="similarity">
    <text evidence="8">Belongs to the NAD synthetase family.</text>
</comment>
<dbReference type="EC" id="6.3.5.1" evidence="3"/>
<keyword evidence="5 8" id="KW-0547">Nucleotide-binding</keyword>
<dbReference type="GO" id="GO:0005737">
    <property type="term" value="C:cytoplasm"/>
    <property type="evidence" value="ECO:0007669"/>
    <property type="project" value="InterPro"/>
</dbReference>
<dbReference type="Gene3D" id="3.60.110.10">
    <property type="entry name" value="Carbon-nitrogen hydrolase"/>
    <property type="match status" value="1"/>
</dbReference>
<dbReference type="PANTHER" id="PTHR23090:SF9">
    <property type="entry name" value="GLUTAMINE-DEPENDENT NAD(+) SYNTHETASE"/>
    <property type="match status" value="1"/>
</dbReference>
<dbReference type="AlphaFoldDB" id="A0A7C5QIH1"/>
<dbReference type="Gene3D" id="3.40.50.620">
    <property type="entry name" value="HUPs"/>
    <property type="match status" value="1"/>
</dbReference>
<evidence type="ECO:0000256" key="5">
    <source>
        <dbReference type="ARBA" id="ARBA00022741"/>
    </source>
</evidence>
<dbReference type="PROSITE" id="PS50263">
    <property type="entry name" value="CN_HYDROLASE"/>
    <property type="match status" value="1"/>
</dbReference>
<dbReference type="GO" id="GO:0009435">
    <property type="term" value="P:NAD+ biosynthetic process"/>
    <property type="evidence" value="ECO:0007669"/>
    <property type="project" value="UniProtKB-UniPathway"/>
</dbReference>
<dbReference type="CDD" id="cd00553">
    <property type="entry name" value="NAD_synthase"/>
    <property type="match status" value="1"/>
</dbReference>
<dbReference type="GO" id="GO:0004359">
    <property type="term" value="F:glutaminase activity"/>
    <property type="evidence" value="ECO:0007669"/>
    <property type="project" value="InterPro"/>
</dbReference>
<dbReference type="FunFam" id="3.40.50.620:FF:000106">
    <property type="entry name" value="Glutamine-dependent NAD(+) synthetase"/>
    <property type="match status" value="1"/>
</dbReference>
<dbReference type="InterPro" id="IPR036526">
    <property type="entry name" value="C-N_Hydrolase_sf"/>
</dbReference>
<evidence type="ECO:0000256" key="6">
    <source>
        <dbReference type="ARBA" id="ARBA00022840"/>
    </source>
</evidence>
<feature type="domain" description="CN hydrolase" evidence="9">
    <location>
        <begin position="1"/>
        <end position="193"/>
    </location>
</feature>
<dbReference type="GO" id="GO:0003952">
    <property type="term" value="F:NAD+ synthase (glutamine-hydrolyzing) activity"/>
    <property type="evidence" value="ECO:0007669"/>
    <property type="project" value="UniProtKB-EC"/>
</dbReference>
<dbReference type="GO" id="GO:0005524">
    <property type="term" value="F:ATP binding"/>
    <property type="evidence" value="ECO:0007669"/>
    <property type="project" value="UniProtKB-KW"/>
</dbReference>
<dbReference type="InterPro" id="IPR014729">
    <property type="entry name" value="Rossmann-like_a/b/a_fold"/>
</dbReference>
<dbReference type="HAMAP" id="MF_02090">
    <property type="entry name" value="NadE_glutamine_dep"/>
    <property type="match status" value="1"/>
</dbReference>
<feature type="non-terminal residue" evidence="10">
    <location>
        <position position="1"/>
    </location>
</feature>
<evidence type="ECO:0000256" key="4">
    <source>
        <dbReference type="ARBA" id="ARBA00022598"/>
    </source>
</evidence>
<evidence type="ECO:0000256" key="2">
    <source>
        <dbReference type="ARBA" id="ARBA00007145"/>
    </source>
</evidence>
<accession>A0A7C5QIH1</accession>
<organism evidence="10">
    <name type="scientific">Aquifex aeolicus</name>
    <dbReference type="NCBI Taxonomy" id="63363"/>
    <lineage>
        <taxon>Bacteria</taxon>
        <taxon>Pseudomonadati</taxon>
        <taxon>Aquificota</taxon>
        <taxon>Aquificia</taxon>
        <taxon>Aquificales</taxon>
        <taxon>Aquificaceae</taxon>
        <taxon>Aquifex</taxon>
    </lineage>
</organism>
<dbReference type="CDD" id="cd07570">
    <property type="entry name" value="GAT_Gln-NAD-synth"/>
    <property type="match status" value="1"/>
</dbReference>
<dbReference type="UniPathway" id="UPA00253">
    <property type="reaction ID" value="UER00334"/>
</dbReference>
<dbReference type="NCBIfam" id="TIGR00552">
    <property type="entry name" value="nadE"/>
    <property type="match status" value="1"/>
</dbReference>
<dbReference type="Proteomes" id="UP000885792">
    <property type="component" value="Unassembled WGS sequence"/>
</dbReference>
<comment type="caution">
    <text evidence="10">The sequence shown here is derived from an EMBL/GenBank/DDBJ whole genome shotgun (WGS) entry which is preliminary data.</text>
</comment>